<keyword evidence="10" id="KW-1185">Reference proteome</keyword>
<evidence type="ECO:0000256" key="5">
    <source>
        <dbReference type="SAM" id="MobiDB-lite"/>
    </source>
</evidence>
<dbReference type="Gene3D" id="3.90.230.10">
    <property type="entry name" value="Creatinase/methionine aminopeptidase superfamily"/>
    <property type="match status" value="1"/>
</dbReference>
<dbReference type="PANTHER" id="PTHR43763:SF6">
    <property type="entry name" value="XAA-PRO AMINOPEPTIDASE 1"/>
    <property type="match status" value="1"/>
</dbReference>
<organism evidence="9 10">
    <name type="scientific">Ruminobacter amylophilus</name>
    <dbReference type="NCBI Taxonomy" id="867"/>
    <lineage>
        <taxon>Bacteria</taxon>
        <taxon>Pseudomonadati</taxon>
        <taxon>Pseudomonadota</taxon>
        <taxon>Gammaproteobacteria</taxon>
        <taxon>Aeromonadales</taxon>
        <taxon>Succinivibrionaceae</taxon>
        <taxon>Ruminobacter</taxon>
    </lineage>
</organism>
<name>A0A662ZI43_9GAMM</name>
<feature type="compositionally biased region" description="Polar residues" evidence="5">
    <location>
        <begin position="1"/>
        <end position="15"/>
    </location>
</feature>
<keyword evidence="9" id="KW-0031">Aminopeptidase</keyword>
<reference evidence="9 10" key="1">
    <citation type="submission" date="2016-10" db="EMBL/GenBank/DDBJ databases">
        <authorList>
            <person name="Varghese N."/>
            <person name="Submissions S."/>
        </authorList>
    </citation>
    <scope>NUCLEOTIDE SEQUENCE [LARGE SCALE GENOMIC DNA]</scope>
    <source>
        <strain evidence="9 10">DSM 1361</strain>
    </source>
</reference>
<evidence type="ECO:0000313" key="10">
    <source>
        <dbReference type="Proteomes" id="UP000243745"/>
    </source>
</evidence>
<dbReference type="Proteomes" id="UP000243745">
    <property type="component" value="Unassembled WGS sequence"/>
</dbReference>
<gene>
    <name evidence="9" type="ORF">SAMN02910344_00983</name>
</gene>
<comment type="similarity">
    <text evidence="1">Belongs to the peptidase M24B family.</text>
</comment>
<evidence type="ECO:0000259" key="6">
    <source>
        <dbReference type="Pfam" id="PF00557"/>
    </source>
</evidence>
<dbReference type="Pfam" id="PF16188">
    <property type="entry name" value="Peptidase_M24_C"/>
    <property type="match status" value="1"/>
</dbReference>
<dbReference type="InterPro" id="IPR029149">
    <property type="entry name" value="Creatin/AminoP/Spt16_N"/>
</dbReference>
<dbReference type="InterPro" id="IPR000587">
    <property type="entry name" value="Creatinase_N"/>
</dbReference>
<feature type="domain" description="Creatinase N-terminal" evidence="7">
    <location>
        <begin position="25"/>
        <end position="170"/>
    </location>
</feature>
<dbReference type="RefSeq" id="WP_245730047.1">
    <property type="nucleotide sequence ID" value="NZ_FOXF01000013.1"/>
</dbReference>
<dbReference type="FunFam" id="3.90.230.10:FF:000007">
    <property type="entry name" value="Xaa-Pro aminopeptidase P"/>
    <property type="match status" value="1"/>
</dbReference>
<dbReference type="InterPro" id="IPR000994">
    <property type="entry name" value="Pept_M24"/>
</dbReference>
<keyword evidence="9" id="KW-0645">Protease</keyword>
<keyword evidence="2" id="KW-0479">Metal-binding</keyword>
<dbReference type="InterPro" id="IPR036005">
    <property type="entry name" value="Creatinase/aminopeptidase-like"/>
</dbReference>
<evidence type="ECO:0000313" key="9">
    <source>
        <dbReference type="EMBL" id="SFP29075.1"/>
    </source>
</evidence>
<dbReference type="EMBL" id="FOXF01000013">
    <property type="protein sequence ID" value="SFP29075.1"/>
    <property type="molecule type" value="Genomic_DNA"/>
</dbReference>
<dbReference type="GO" id="GO:0046872">
    <property type="term" value="F:metal ion binding"/>
    <property type="evidence" value="ECO:0007669"/>
    <property type="project" value="UniProtKB-KW"/>
</dbReference>
<dbReference type="InterPro" id="IPR050422">
    <property type="entry name" value="X-Pro_aminopeptidase_P"/>
</dbReference>
<dbReference type="SUPFAM" id="SSF53092">
    <property type="entry name" value="Creatinase/prolidase N-terminal domain"/>
    <property type="match status" value="1"/>
</dbReference>
<dbReference type="Pfam" id="PF00557">
    <property type="entry name" value="Peptidase_M24"/>
    <property type="match status" value="1"/>
</dbReference>
<dbReference type="Pfam" id="PF16189">
    <property type="entry name" value="Creatinase_N_2"/>
    <property type="match status" value="1"/>
</dbReference>
<dbReference type="InterPro" id="IPR033740">
    <property type="entry name" value="Pept_M24B"/>
</dbReference>
<evidence type="ECO:0000256" key="3">
    <source>
        <dbReference type="ARBA" id="ARBA00022801"/>
    </source>
</evidence>
<dbReference type="Gene3D" id="3.40.350.10">
    <property type="entry name" value="Creatinase/prolidase N-terminal domain"/>
    <property type="match status" value="2"/>
</dbReference>
<protein>
    <submittedName>
        <fullName evidence="9">Xaa-Pro aminopeptidase</fullName>
    </submittedName>
</protein>
<dbReference type="SUPFAM" id="SSF55920">
    <property type="entry name" value="Creatinase/aminopeptidase"/>
    <property type="match status" value="1"/>
</dbReference>
<sequence>MNEYQNFQSMDNNETYETDSTHLSRLDRLRKTMQHMNLDALIITRTDEHLSEYLSPDKERLAYISGFTGSAGTAVILENEHLIDRLKNKTVKNAGNTDITLKNPAAIFVDGRYTIQARVQTSETLFDVFHFTNVRLEDWLIATLGNTARIGIDPKCISYNRYSAIKYALSPYQLELIFTETNLIDEIWTDKPQVQPSPALIFEDHYNGNPSIEKRHLIAQKLKEKNIDVTIISSSESVNWLLNIRGRDVPNLPIVNCFAAVYSCEEIEWFVDLRKIPEDKISDFQHHFGNITYMEENKLEDLINRLAKHKYSVYIDETSTNAWIIEKLKKSNIPLTFGQDLCEYPKACKNPTELKGMRNCHHKDAVAMCRFLAWLDHLTENLINGELKPQAEELVKSHNEATLSDQLFKFRSEQDGFIETSFDTISALGPNAAIIHYNHVNLNRPRALGKDPLYLVDSGGQYNEGTTDITRTVLVGPGLTEEMKERFTLVLKGMIALHLVKFPKGTFGGALDVLARAPLWQNGLNYDHGTGHGVGHCLNVHEGPQAISYRYGQTPLAPGMVTSVEPGYYKENEYGIRCENLCVVETVHDTQNQTEMLAFLPITYVPFDIRLIKKDLLTDDERIWLNNYHLKIREIVREHLSDMEINWLLKATAAI</sequence>
<dbReference type="GO" id="GO:0070006">
    <property type="term" value="F:metalloaminopeptidase activity"/>
    <property type="evidence" value="ECO:0007669"/>
    <property type="project" value="InterPro"/>
</dbReference>
<evidence type="ECO:0000256" key="2">
    <source>
        <dbReference type="ARBA" id="ARBA00022723"/>
    </source>
</evidence>
<dbReference type="CDD" id="cd01085">
    <property type="entry name" value="APP"/>
    <property type="match status" value="1"/>
</dbReference>
<dbReference type="Pfam" id="PF01321">
    <property type="entry name" value="Creatinase_N"/>
    <property type="match status" value="1"/>
</dbReference>
<accession>A0A662ZI43</accession>
<proteinExistence type="inferred from homology"/>
<feature type="region of interest" description="Disordered" evidence="5">
    <location>
        <begin position="1"/>
        <end position="20"/>
    </location>
</feature>
<evidence type="ECO:0000259" key="8">
    <source>
        <dbReference type="Pfam" id="PF16188"/>
    </source>
</evidence>
<dbReference type="PANTHER" id="PTHR43763">
    <property type="entry name" value="XAA-PRO AMINOPEPTIDASE 1"/>
    <property type="match status" value="1"/>
</dbReference>
<dbReference type="AlphaFoldDB" id="A0A662ZI43"/>
<evidence type="ECO:0000259" key="7">
    <source>
        <dbReference type="Pfam" id="PF01321"/>
    </source>
</evidence>
<dbReference type="InterPro" id="IPR032416">
    <property type="entry name" value="Peptidase_M24_C"/>
</dbReference>
<evidence type="ECO:0000256" key="1">
    <source>
        <dbReference type="ARBA" id="ARBA00008766"/>
    </source>
</evidence>
<keyword evidence="4" id="KW-0464">Manganese</keyword>
<feature type="domain" description="Peptidase M24 C-terminal" evidence="8">
    <location>
        <begin position="595"/>
        <end position="655"/>
    </location>
</feature>
<evidence type="ECO:0000256" key="4">
    <source>
        <dbReference type="ARBA" id="ARBA00023211"/>
    </source>
</evidence>
<keyword evidence="3" id="KW-0378">Hydrolase</keyword>
<dbReference type="GO" id="GO:0005737">
    <property type="term" value="C:cytoplasm"/>
    <property type="evidence" value="ECO:0007669"/>
    <property type="project" value="UniProtKB-ARBA"/>
</dbReference>
<feature type="domain" description="Peptidase M24" evidence="6">
    <location>
        <begin position="356"/>
        <end position="585"/>
    </location>
</feature>